<dbReference type="Pfam" id="PF13041">
    <property type="entry name" value="PPR_2"/>
    <property type="match status" value="5"/>
</dbReference>
<reference evidence="5" key="2">
    <citation type="submission" date="2018-05" db="EMBL/GenBank/DDBJ databases">
        <title>OpunRS2 (Oryza punctata Reference Sequence Version 2).</title>
        <authorList>
            <person name="Zhang J."/>
            <person name="Kudrna D."/>
            <person name="Lee S."/>
            <person name="Talag J."/>
            <person name="Welchert J."/>
            <person name="Wing R.A."/>
        </authorList>
    </citation>
    <scope>NUCLEOTIDE SEQUENCE [LARGE SCALE GENOMIC DNA]</scope>
</reference>
<feature type="repeat" description="PPR" evidence="4">
    <location>
        <begin position="728"/>
        <end position="762"/>
    </location>
</feature>
<comment type="similarity">
    <text evidence="1">Belongs to the PPR family. P subfamily.</text>
</comment>
<feature type="repeat" description="PPR" evidence="4">
    <location>
        <begin position="474"/>
        <end position="508"/>
    </location>
</feature>
<dbReference type="HOGENOM" id="CLU_002706_7_2_1"/>
<keyword evidence="2" id="KW-0677">Repeat</keyword>
<feature type="repeat" description="PPR" evidence="4">
    <location>
        <begin position="579"/>
        <end position="613"/>
    </location>
</feature>
<dbReference type="OMA" id="DAYAYTT"/>
<evidence type="ECO:0008006" key="7">
    <source>
        <dbReference type="Google" id="ProtNLM"/>
    </source>
</evidence>
<feature type="repeat" description="PPR" evidence="4">
    <location>
        <begin position="229"/>
        <end position="263"/>
    </location>
</feature>
<sequence>MCSRSAAHCASTSRAHASLCADLLTRLLRRGRLREARAVASRLALADAPAPPEPAVSDALVAFHSRLGDISSALSHFQRLVQSGAAPSPTSSAALLRAMCSASMSTEAMDVFVLWMDNPSPLPIPEFALLIPGLCSEGAIDKARFLFDAMLASGLTPPVRVYRSLAFAYCKARRSLDASEMCQLMLTKGMHLDRELSTALVRVFCQEGRLEPALDVFRRMKGDEHVQLDAYAYTTIIWGLFEHGYVDHGLELYHEMIDMGIQPNVATYNVMIKWYCKSKWVGTAMEIYKVMIRTGVAPDLRCYTILMASLCKDGKLGEAENLFDNMLESGLFPDHVMFISIARFLPKGWVVLFVRKALKAVAKLDCSTKLLELSSLAGECSNMSLQKESDHLLDEIVTSNVLPVNIVFNLMIIAMCSEGRLDVSYYLLGKLVAYGCEPSVLTYNIVIKCLCEQKRMDDARTLITLMQSRGVRPNMSTNSIMVTAYCKIGDIESALHLFGEMAKDGIEPSIAVYDSIIVCLCRMRRLNEAEATLRQMIGEGLPPDEIIYTSLLNGYSLTRKTRDACRIFDEMLERGLQPGPHAYGSLINGLVKENKIRKALGYLERMLEEGIAPQTVIYTMLINQFFRKGDVRLGLDLVILMMKTNVAPDLITYGALVTGICRNIDRRDKRPSLAKKLKEARYMLFRMLPQIIDTRNGKHKDNQICTEEKIQAAQSIIQDLAENGMVPDLHIYNGMINGLCRANKMDDAYSLLSVMDQAGILPNNVTYTILMNNQIRLGDSNHAILLFNSLNSCGCVFDKITYNTFIKGLSLAGRTKEALSFFLMMHKRGFVPSKASYDKLMERLLAENAIDLVLQLFEDMFFQGYTPRYANYTSLLLALAKDGRLSEADRIFTMMLKKGKHLDTETKKCLEELCYKQGELDLAFEMEGSMPLYAVFINWWEITKTELRMLQHLGAHFSASLSFIVKSEVKTESSSKNSVSTKGICGISCILPSHCSGCYDVVVLPMHEYKCTYREGEVAIYPFLDLVQQWDQCFEETPSSLLRLLVVLMKIFPSDANAILQSCLDHFPKYEEQPPVMPDCFTPNFADHLHRTSNGPQLSAMHWSCDETILEW</sequence>
<name>A0A0E0M521_ORYPU</name>
<feature type="repeat" description="PPR" evidence="4">
    <location>
        <begin position="439"/>
        <end position="473"/>
    </location>
</feature>
<feature type="repeat" description="PPR" evidence="4">
    <location>
        <begin position="193"/>
        <end position="227"/>
    </location>
</feature>
<reference evidence="5" key="1">
    <citation type="submission" date="2015-04" db="UniProtKB">
        <authorList>
            <consortium name="EnsemblPlants"/>
        </authorList>
    </citation>
    <scope>IDENTIFICATION</scope>
</reference>
<dbReference type="GO" id="GO:0003729">
    <property type="term" value="F:mRNA binding"/>
    <property type="evidence" value="ECO:0007669"/>
    <property type="project" value="TreeGrafter"/>
</dbReference>
<feature type="repeat" description="PPR" evidence="4">
    <location>
        <begin position="544"/>
        <end position="578"/>
    </location>
</feature>
<keyword evidence="3" id="KW-0809">Transit peptide</keyword>
<dbReference type="NCBIfam" id="TIGR00756">
    <property type="entry name" value="PPR"/>
    <property type="match status" value="13"/>
</dbReference>
<dbReference type="PANTHER" id="PTHR47938">
    <property type="entry name" value="RESPIRATORY COMPLEX I CHAPERONE (CIA84), PUTATIVE (AFU_ORTHOLOGUE AFUA_2G06020)-RELATED"/>
    <property type="match status" value="1"/>
</dbReference>
<dbReference type="eggNOG" id="KOG1801">
    <property type="taxonomic scope" value="Eukaryota"/>
</dbReference>
<feature type="repeat" description="PPR" evidence="4">
    <location>
        <begin position="264"/>
        <end position="298"/>
    </location>
</feature>
<feature type="repeat" description="PPR" evidence="4">
    <location>
        <begin position="868"/>
        <end position="902"/>
    </location>
</feature>
<feature type="repeat" description="PPR" evidence="4">
    <location>
        <begin position="509"/>
        <end position="543"/>
    </location>
</feature>
<feature type="repeat" description="PPR" evidence="4">
    <location>
        <begin position="798"/>
        <end position="832"/>
    </location>
</feature>
<dbReference type="eggNOG" id="KOG4197">
    <property type="taxonomic scope" value="Eukaryota"/>
</dbReference>
<dbReference type="AlphaFoldDB" id="A0A0E0M521"/>
<dbReference type="PROSITE" id="PS51375">
    <property type="entry name" value="PPR"/>
    <property type="match status" value="14"/>
</dbReference>
<dbReference type="Gramene" id="OPUNC10G00640.1">
    <property type="protein sequence ID" value="OPUNC10G00640.1"/>
    <property type="gene ID" value="OPUNC10G00640"/>
</dbReference>
<feature type="repeat" description="PPR" evidence="4">
    <location>
        <begin position="614"/>
        <end position="648"/>
    </location>
</feature>
<evidence type="ECO:0000256" key="3">
    <source>
        <dbReference type="ARBA" id="ARBA00022946"/>
    </source>
</evidence>
<dbReference type="Pfam" id="PF12854">
    <property type="entry name" value="PPR_1"/>
    <property type="match status" value="1"/>
</dbReference>
<dbReference type="InterPro" id="IPR002885">
    <property type="entry name" value="PPR_rpt"/>
</dbReference>
<dbReference type="EnsemblPlants" id="OPUNC10G00640.1">
    <property type="protein sequence ID" value="OPUNC10G00640.1"/>
    <property type="gene ID" value="OPUNC10G00640"/>
</dbReference>
<evidence type="ECO:0000256" key="4">
    <source>
        <dbReference type="PROSITE-ProRule" id="PRU00708"/>
    </source>
</evidence>
<dbReference type="STRING" id="4537.A0A0E0M521"/>
<proteinExistence type="inferred from homology"/>
<feature type="repeat" description="PPR" evidence="4">
    <location>
        <begin position="123"/>
        <end position="157"/>
    </location>
</feature>
<dbReference type="InterPro" id="IPR011990">
    <property type="entry name" value="TPR-like_helical_dom_sf"/>
</dbReference>
<keyword evidence="6" id="KW-1185">Reference proteome</keyword>
<evidence type="ECO:0000256" key="1">
    <source>
        <dbReference type="ARBA" id="ARBA00007626"/>
    </source>
</evidence>
<organism evidence="5">
    <name type="scientific">Oryza punctata</name>
    <name type="common">Red rice</name>
    <dbReference type="NCBI Taxonomy" id="4537"/>
    <lineage>
        <taxon>Eukaryota</taxon>
        <taxon>Viridiplantae</taxon>
        <taxon>Streptophyta</taxon>
        <taxon>Embryophyta</taxon>
        <taxon>Tracheophyta</taxon>
        <taxon>Spermatophyta</taxon>
        <taxon>Magnoliopsida</taxon>
        <taxon>Liliopsida</taxon>
        <taxon>Poales</taxon>
        <taxon>Poaceae</taxon>
        <taxon>BOP clade</taxon>
        <taxon>Oryzoideae</taxon>
        <taxon>Oryzeae</taxon>
        <taxon>Oryzinae</taxon>
        <taxon>Oryza</taxon>
    </lineage>
</organism>
<evidence type="ECO:0000256" key="2">
    <source>
        <dbReference type="ARBA" id="ARBA00022737"/>
    </source>
</evidence>
<accession>A0A0E0M521</accession>
<dbReference type="Proteomes" id="UP000026962">
    <property type="component" value="Chromosome 10"/>
</dbReference>
<evidence type="ECO:0000313" key="5">
    <source>
        <dbReference type="EnsemblPlants" id="OPUNC10G00640.1"/>
    </source>
</evidence>
<feature type="repeat" description="PPR" evidence="4">
    <location>
        <begin position="299"/>
        <end position="333"/>
    </location>
</feature>
<dbReference type="Gene3D" id="1.25.40.10">
    <property type="entry name" value="Tetratricopeptide repeat domain"/>
    <property type="match status" value="8"/>
</dbReference>
<protein>
    <recommendedName>
        <fullName evidence="7">Pentacotripeptide-repeat region of PRORP domain-containing protein</fullName>
    </recommendedName>
</protein>
<dbReference type="Pfam" id="PF01535">
    <property type="entry name" value="PPR"/>
    <property type="match status" value="6"/>
</dbReference>
<evidence type="ECO:0000313" key="6">
    <source>
        <dbReference type="Proteomes" id="UP000026962"/>
    </source>
</evidence>
<dbReference type="PANTHER" id="PTHR47938:SF7">
    <property type="entry name" value="PENTACOTRIPEPTIDE-REPEAT REGION OF PRORP DOMAIN-CONTAINING PROTEIN"/>
    <property type="match status" value="1"/>
</dbReference>